<dbReference type="EMBL" id="JBBPEH010000008">
    <property type="protein sequence ID" value="KAK7535015.1"/>
    <property type="molecule type" value="Genomic_DNA"/>
</dbReference>
<dbReference type="Proteomes" id="UP001360953">
    <property type="component" value="Unassembled WGS sequence"/>
</dbReference>
<evidence type="ECO:0000313" key="3">
    <source>
        <dbReference type="Proteomes" id="UP001360953"/>
    </source>
</evidence>
<dbReference type="RefSeq" id="XP_066653740.1">
    <property type="nucleotide sequence ID" value="XM_066796207.1"/>
</dbReference>
<dbReference type="Gene3D" id="3.30.559.10">
    <property type="entry name" value="Chloramphenicol acetyltransferase-like domain"/>
    <property type="match status" value="2"/>
</dbReference>
<dbReference type="InterPro" id="IPR050317">
    <property type="entry name" value="Plant_Fungal_Acyltransferase"/>
</dbReference>
<proteinExistence type="predicted"/>
<dbReference type="Pfam" id="PF02458">
    <property type="entry name" value="Transferase"/>
    <property type="match status" value="2"/>
</dbReference>
<protein>
    <submittedName>
        <fullName evidence="2">Transferase family-domain-containing protein</fullName>
    </submittedName>
</protein>
<sequence>MLPNRWEEAQLHVTGPAKPVLLCIQDCDYKIPVCFQYYTNATTHTGPPSSKLSRQVETSLSRINQAPICTMEPINEQILELSILDQVAPDFYIRQLFCFKFPDSKDTSSALHQLHRALQATVARWPILAGVVTPIQRPGLKSNLKEVRYSKPTPCHSYGTHLFGMKWLSIDYEKLHARGMPQSELTTEDLSSLPKNPKRGESYPVYGFQVNFVDGGLILCFTFSHMVLDGVSKNAVYEEFGRNMHLETIEFSGDLLVKPRAFVPLCSQTPSIDAHACVEYDYGEPPPLLNRPATGRLFIFEAHRIAELKEAVVEHLRATDSTMWASTCDCLCALLWTSIMKVRFSRLSPSTIVKFSQSADARSKLTPSLPADYFGNAFLQPLVAARLEELVSTSAPESFKEPSDNVSTVAVVANAALRLRNAIQSVDKAFAQQRLDLWASLQDPSSTLHAFWRALDMGDTGIFLSSWVSFGADVDFSIPGTTTGCAQWIRKTRSASEGACNILPRKLGTKGDADWEVLVQLSVEDMERLCEETEFGSLAKRVIE</sequence>
<gene>
    <name evidence="2" type="ORF">J3D65DRAFT_433857</name>
</gene>
<evidence type="ECO:0000256" key="1">
    <source>
        <dbReference type="ARBA" id="ARBA00022679"/>
    </source>
</evidence>
<dbReference type="PANTHER" id="PTHR31642:SF310">
    <property type="entry name" value="FATTY ALCOHOL:CAFFEOYL-COA ACYLTRANSFERASE"/>
    <property type="match status" value="1"/>
</dbReference>
<dbReference type="GO" id="GO:0016740">
    <property type="term" value="F:transferase activity"/>
    <property type="evidence" value="ECO:0007669"/>
    <property type="project" value="UniProtKB-KW"/>
</dbReference>
<dbReference type="PANTHER" id="PTHR31642">
    <property type="entry name" value="TRICHOTHECENE 3-O-ACETYLTRANSFERASE"/>
    <property type="match status" value="1"/>
</dbReference>
<accession>A0ABR1LII7</accession>
<keyword evidence="1 2" id="KW-0808">Transferase</keyword>
<comment type="caution">
    <text evidence="2">The sequence shown here is derived from an EMBL/GenBank/DDBJ whole genome shotgun (WGS) entry which is preliminary data.</text>
</comment>
<reference evidence="2 3" key="1">
    <citation type="submission" date="2024-04" db="EMBL/GenBank/DDBJ databases">
        <title>Phyllosticta paracitricarpa is synonymous to the EU quarantine fungus P. citricarpa based on phylogenomic analyses.</title>
        <authorList>
            <consortium name="Lawrence Berkeley National Laboratory"/>
            <person name="Van ingen-buijs V.A."/>
            <person name="Van westerhoven A.C."/>
            <person name="Haridas S."/>
            <person name="Skiadas P."/>
            <person name="Martin F."/>
            <person name="Groenewald J.Z."/>
            <person name="Crous P.W."/>
            <person name="Seidl M.F."/>
        </authorList>
    </citation>
    <scope>NUCLEOTIDE SEQUENCE [LARGE SCALE GENOMIC DNA]</scope>
    <source>
        <strain evidence="2 3">CPC 17464</strain>
    </source>
</reference>
<evidence type="ECO:0000313" key="2">
    <source>
        <dbReference type="EMBL" id="KAK7535015.1"/>
    </source>
</evidence>
<dbReference type="InterPro" id="IPR023213">
    <property type="entry name" value="CAT-like_dom_sf"/>
</dbReference>
<dbReference type="GeneID" id="92029113"/>
<organism evidence="2 3">
    <name type="scientific">Phyllosticta citribraziliensis</name>
    <dbReference type="NCBI Taxonomy" id="989973"/>
    <lineage>
        <taxon>Eukaryota</taxon>
        <taxon>Fungi</taxon>
        <taxon>Dikarya</taxon>
        <taxon>Ascomycota</taxon>
        <taxon>Pezizomycotina</taxon>
        <taxon>Dothideomycetes</taxon>
        <taxon>Dothideomycetes incertae sedis</taxon>
        <taxon>Botryosphaeriales</taxon>
        <taxon>Phyllostictaceae</taxon>
        <taxon>Phyllosticta</taxon>
    </lineage>
</organism>
<name>A0ABR1LII7_9PEZI</name>
<keyword evidence="3" id="KW-1185">Reference proteome</keyword>